<dbReference type="Pfam" id="PF00611">
    <property type="entry name" value="FCH"/>
    <property type="match status" value="1"/>
</dbReference>
<dbReference type="GO" id="GO:0005543">
    <property type="term" value="F:phospholipid binding"/>
    <property type="evidence" value="ECO:0007669"/>
    <property type="project" value="TreeGrafter"/>
</dbReference>
<feature type="domain" description="SH3" evidence="15">
    <location>
        <begin position="411"/>
        <end position="471"/>
    </location>
</feature>
<evidence type="ECO:0000256" key="6">
    <source>
        <dbReference type="ARBA" id="ARBA00022490"/>
    </source>
</evidence>
<evidence type="ECO:0000259" key="16">
    <source>
        <dbReference type="PROSITE" id="PS51741"/>
    </source>
</evidence>
<evidence type="ECO:0008006" key="19">
    <source>
        <dbReference type="Google" id="ProtNLM"/>
    </source>
</evidence>
<feature type="domain" description="F-BAR" evidence="16">
    <location>
        <begin position="11"/>
        <end position="280"/>
    </location>
</feature>
<protein>
    <recommendedName>
        <fullName evidence="19">Protein kinase C and casein kinase substrate in neurons protein 2</fullName>
    </recommendedName>
</protein>
<dbReference type="FunFam" id="2.30.30.40:FF:000014">
    <property type="entry name" value="Kinase C and casein kinase substrate in neurons protein"/>
    <property type="match status" value="1"/>
</dbReference>
<evidence type="ECO:0000256" key="9">
    <source>
        <dbReference type="ARBA" id="ARBA00023136"/>
    </source>
</evidence>
<dbReference type="Gene3D" id="1.20.1270.60">
    <property type="entry name" value="Arfaptin homology (AH) domain/BAR domain"/>
    <property type="match status" value="1"/>
</dbReference>
<dbReference type="PRINTS" id="PR00452">
    <property type="entry name" value="SH3DOMAIN"/>
</dbReference>
<feature type="region of interest" description="Disordered" evidence="14">
    <location>
        <begin position="164"/>
        <end position="189"/>
    </location>
</feature>
<keyword evidence="7" id="KW-0597">Phosphoprotein</keyword>
<dbReference type="SMART" id="SM00055">
    <property type="entry name" value="FCH"/>
    <property type="match status" value="1"/>
</dbReference>
<evidence type="ECO:0000256" key="1">
    <source>
        <dbReference type="ARBA" id="ARBA00004184"/>
    </source>
</evidence>
<name>A0A9N9XPW8_PHYSR</name>
<keyword evidence="6" id="KW-0963">Cytoplasm</keyword>
<accession>A0A9N9XPW8</accession>
<evidence type="ECO:0000256" key="11">
    <source>
        <dbReference type="ARBA" id="ARBA00064966"/>
    </source>
</evidence>
<dbReference type="GO" id="GO:0005886">
    <property type="term" value="C:plasma membrane"/>
    <property type="evidence" value="ECO:0007669"/>
    <property type="project" value="UniProtKB-SubCell"/>
</dbReference>
<feature type="region of interest" description="Disordered" evidence="14">
    <location>
        <begin position="328"/>
        <end position="398"/>
    </location>
</feature>
<proteinExistence type="predicted"/>
<dbReference type="EMBL" id="OU900096">
    <property type="protein sequence ID" value="CAG9859812.1"/>
    <property type="molecule type" value="Genomic_DNA"/>
</dbReference>
<evidence type="ECO:0000256" key="2">
    <source>
        <dbReference type="ARBA" id="ARBA00004236"/>
    </source>
</evidence>
<dbReference type="GO" id="GO:0030100">
    <property type="term" value="P:regulation of endocytosis"/>
    <property type="evidence" value="ECO:0007669"/>
    <property type="project" value="TreeGrafter"/>
</dbReference>
<dbReference type="InterPro" id="IPR027267">
    <property type="entry name" value="AH/BAR_dom_sf"/>
</dbReference>
<feature type="compositionally biased region" description="Low complexity" evidence="14">
    <location>
        <begin position="338"/>
        <end position="353"/>
    </location>
</feature>
<keyword evidence="8 13" id="KW-0175">Coiled coil</keyword>
<dbReference type="InterPro" id="IPR001060">
    <property type="entry name" value="FCH_dom"/>
</dbReference>
<evidence type="ECO:0000259" key="15">
    <source>
        <dbReference type="PROSITE" id="PS50002"/>
    </source>
</evidence>
<dbReference type="CDD" id="cd07655">
    <property type="entry name" value="F-BAR_PACSIN"/>
    <property type="match status" value="1"/>
</dbReference>
<dbReference type="InterPro" id="IPR036028">
    <property type="entry name" value="SH3-like_dom_sf"/>
</dbReference>
<keyword evidence="9" id="KW-0472">Membrane</keyword>
<dbReference type="GO" id="GO:0097320">
    <property type="term" value="P:plasma membrane tubulation"/>
    <property type="evidence" value="ECO:0007669"/>
    <property type="project" value="TreeGrafter"/>
</dbReference>
<dbReference type="InterPro" id="IPR031160">
    <property type="entry name" value="F_BAR_dom"/>
</dbReference>
<feature type="compositionally biased region" description="Polar residues" evidence="14">
    <location>
        <begin position="166"/>
        <end position="182"/>
    </location>
</feature>
<evidence type="ECO:0000256" key="5">
    <source>
        <dbReference type="ARBA" id="ARBA00022475"/>
    </source>
</evidence>
<comment type="subunit">
    <text evidence="11">Homodimer. May form heterooligomers with other PACSINs. Interacts (via SH3 domain) with DNM1, SYNJ1 and WASL. Interacts with TRPV4.</text>
</comment>
<dbReference type="PROSITE" id="PS50002">
    <property type="entry name" value="SH3"/>
    <property type="match status" value="1"/>
</dbReference>
<dbReference type="SUPFAM" id="SSF50044">
    <property type="entry name" value="SH3-domain"/>
    <property type="match status" value="1"/>
</dbReference>
<dbReference type="OrthoDB" id="10255128at2759"/>
<dbReference type="CDD" id="cd11843">
    <property type="entry name" value="SH3_PACSIN"/>
    <property type="match status" value="1"/>
</dbReference>
<keyword evidence="18" id="KW-1185">Reference proteome</keyword>
<dbReference type="PANTHER" id="PTHR23065:SF11">
    <property type="entry name" value="SYNDAPIN, ISOFORM C"/>
    <property type="match status" value="1"/>
</dbReference>
<evidence type="ECO:0000256" key="10">
    <source>
        <dbReference type="ARBA" id="ARBA00055545"/>
    </source>
</evidence>
<dbReference type="FunFam" id="1.20.1270.60:FF:000009">
    <property type="entry name" value="Protein kinase C and casein kinase substrate in neurons 2"/>
    <property type="match status" value="1"/>
</dbReference>
<organism evidence="17 18">
    <name type="scientific">Phyllotreta striolata</name>
    <name type="common">Striped flea beetle</name>
    <name type="synonym">Crioceris striolata</name>
    <dbReference type="NCBI Taxonomy" id="444603"/>
    <lineage>
        <taxon>Eukaryota</taxon>
        <taxon>Metazoa</taxon>
        <taxon>Ecdysozoa</taxon>
        <taxon>Arthropoda</taxon>
        <taxon>Hexapoda</taxon>
        <taxon>Insecta</taxon>
        <taxon>Pterygota</taxon>
        <taxon>Neoptera</taxon>
        <taxon>Endopterygota</taxon>
        <taxon>Coleoptera</taxon>
        <taxon>Polyphaga</taxon>
        <taxon>Cucujiformia</taxon>
        <taxon>Chrysomeloidea</taxon>
        <taxon>Chrysomelidae</taxon>
        <taxon>Galerucinae</taxon>
        <taxon>Alticini</taxon>
        <taxon>Phyllotreta</taxon>
    </lineage>
</organism>
<dbReference type="AlphaFoldDB" id="A0A9N9XPW8"/>
<reference evidence="17" key="1">
    <citation type="submission" date="2022-01" db="EMBL/GenBank/DDBJ databases">
        <authorList>
            <person name="King R."/>
        </authorList>
    </citation>
    <scope>NUCLEOTIDE SEQUENCE</scope>
</reference>
<evidence type="ECO:0000313" key="17">
    <source>
        <dbReference type="EMBL" id="CAG9859812.1"/>
    </source>
</evidence>
<dbReference type="SMART" id="SM00326">
    <property type="entry name" value="SH3"/>
    <property type="match status" value="1"/>
</dbReference>
<evidence type="ECO:0000256" key="12">
    <source>
        <dbReference type="PROSITE-ProRule" id="PRU00192"/>
    </source>
</evidence>
<sequence>MSHHSDDNMLIATSDSFWEPGNYKKTTKRIEDGYKLCQELISLVNERAEIERSYAKSLKAWSKKWNESIEKGPEYGTTEAAWKGVLIEADRRCDLHSKIRDNLANDIVNKVKHWQKMNYHKSVMNIKEKKDMDDAFKKAQKPWTKLLQKVEKCKMDYHTACKTEKSAANQERNASGDTSFSADQVRKMQDRVQKSKEEVQKCREKYELALKEINQYNPKYMEDMTVVFDKCQELEAQRLDFIKSTLFGMHKYLNLSQDITLTQIYEEFYHIINNADYEKDLKWWSNNHGVNMAMNWPQFEEYAEEFRDIHKGKSKDTSPSGITLIHQRPVGEDLHDYSTTQQSIKKQSSTKQQNPVPPPQEKPVKLNAEENNSPSNRMSTVTNGSSNKINESNPFEEEDWEENDALVDTGEPGVPVKALYDYDGAESDELTFKTGDVFEKLEDEDEQGWCKGRKDGCVGLYPANYVETISQ</sequence>
<evidence type="ECO:0000256" key="3">
    <source>
        <dbReference type="ARBA" id="ARBA00004496"/>
    </source>
</evidence>
<feature type="compositionally biased region" description="Polar residues" evidence="14">
    <location>
        <begin position="369"/>
        <end position="393"/>
    </location>
</feature>
<keyword evidence="5" id="KW-1003">Cell membrane</keyword>
<dbReference type="PROSITE" id="PS51741">
    <property type="entry name" value="F_BAR"/>
    <property type="match status" value="1"/>
</dbReference>
<evidence type="ECO:0000256" key="14">
    <source>
        <dbReference type="SAM" id="MobiDB-lite"/>
    </source>
</evidence>
<comment type="function">
    <text evidence="10">Plays a role in endocytosis and regulates internalization of plasma membrane proteins. Overexpression impairs internalization of SLC2A1/GLUT1 and TRPV4 and increases the levels of SLC2A1/GLUT1 and TRPV4 at the cell membrane. Inhibits the TRPV4 calcium channel activity.</text>
</comment>
<comment type="subcellular location">
    <subcellularLocation>
        <location evidence="2">Cell membrane</location>
    </subcellularLocation>
    <subcellularLocation>
        <location evidence="3">Cytoplasm</location>
    </subcellularLocation>
    <subcellularLocation>
        <location evidence="1">Endomembrane system</location>
        <topology evidence="1">Peripheral membrane protein</topology>
    </subcellularLocation>
</comment>
<dbReference type="InterPro" id="IPR001452">
    <property type="entry name" value="SH3_domain"/>
</dbReference>
<dbReference type="PANTHER" id="PTHR23065">
    <property type="entry name" value="PROLINE-SERINE-THREONINE PHOSPHATASE INTERACTING PROTEIN 1"/>
    <property type="match status" value="1"/>
</dbReference>
<dbReference type="Gene3D" id="2.30.30.40">
    <property type="entry name" value="SH3 Domains"/>
    <property type="match status" value="1"/>
</dbReference>
<dbReference type="GO" id="GO:0007010">
    <property type="term" value="P:cytoskeleton organization"/>
    <property type="evidence" value="ECO:0007669"/>
    <property type="project" value="TreeGrafter"/>
</dbReference>
<evidence type="ECO:0000256" key="8">
    <source>
        <dbReference type="ARBA" id="ARBA00023054"/>
    </source>
</evidence>
<dbReference type="GO" id="GO:0005768">
    <property type="term" value="C:endosome"/>
    <property type="evidence" value="ECO:0007669"/>
    <property type="project" value="TreeGrafter"/>
</dbReference>
<dbReference type="SUPFAM" id="SSF103657">
    <property type="entry name" value="BAR/IMD domain-like"/>
    <property type="match status" value="1"/>
</dbReference>
<evidence type="ECO:0000313" key="18">
    <source>
        <dbReference type="Proteomes" id="UP001153712"/>
    </source>
</evidence>
<gene>
    <name evidence="17" type="ORF">PHYEVI_LOCUS6175</name>
</gene>
<dbReference type="Pfam" id="PF14604">
    <property type="entry name" value="SH3_9"/>
    <property type="match status" value="1"/>
</dbReference>
<evidence type="ECO:0000256" key="7">
    <source>
        <dbReference type="ARBA" id="ARBA00022553"/>
    </source>
</evidence>
<evidence type="ECO:0000256" key="13">
    <source>
        <dbReference type="PROSITE-ProRule" id="PRU01077"/>
    </source>
</evidence>
<keyword evidence="4 12" id="KW-0728">SH3 domain</keyword>
<dbReference type="Proteomes" id="UP001153712">
    <property type="component" value="Chromosome 3"/>
</dbReference>
<evidence type="ECO:0000256" key="4">
    <source>
        <dbReference type="ARBA" id="ARBA00022443"/>
    </source>
</evidence>